<evidence type="ECO:0000313" key="2">
    <source>
        <dbReference type="EMBL" id="POR48984.1"/>
    </source>
</evidence>
<dbReference type="AlphaFoldDB" id="A0A2S4M2P8"/>
<dbReference type="InterPro" id="IPR036736">
    <property type="entry name" value="ACP-like_sf"/>
</dbReference>
<gene>
    <name evidence="2" type="ORF">CYD53_113115</name>
</gene>
<sequence>MCGWAKSNEESTKTMTSEAPVVTIDVLIEMLKQVIAENASRGRGKLAPVAWGPETLLEDTGFNSYDFVEIIFKLEDHFNIEIDYNANNNINDVKTIGELCDEVGKLVAKKRAA</sequence>
<dbReference type="Gene3D" id="1.10.1200.10">
    <property type="entry name" value="ACP-like"/>
    <property type="match status" value="1"/>
</dbReference>
<dbReference type="SUPFAM" id="SSF47336">
    <property type="entry name" value="ACP-like"/>
    <property type="match status" value="1"/>
</dbReference>
<dbReference type="InterPro" id="IPR009081">
    <property type="entry name" value="PP-bd_ACP"/>
</dbReference>
<keyword evidence="3" id="KW-1185">Reference proteome</keyword>
<evidence type="ECO:0000313" key="3">
    <source>
        <dbReference type="Proteomes" id="UP000236919"/>
    </source>
</evidence>
<protein>
    <submittedName>
        <fullName evidence="2">Acyl carrier protein</fullName>
    </submittedName>
</protein>
<dbReference type="PROSITE" id="PS50075">
    <property type="entry name" value="CARRIER"/>
    <property type="match status" value="1"/>
</dbReference>
<organism evidence="2 3">
    <name type="scientific">Bosea psychrotolerans</name>
    <dbReference type="NCBI Taxonomy" id="1871628"/>
    <lineage>
        <taxon>Bacteria</taxon>
        <taxon>Pseudomonadati</taxon>
        <taxon>Pseudomonadota</taxon>
        <taxon>Alphaproteobacteria</taxon>
        <taxon>Hyphomicrobiales</taxon>
        <taxon>Boseaceae</taxon>
        <taxon>Bosea</taxon>
    </lineage>
</organism>
<accession>A0A2S4M2P8</accession>
<comment type="caution">
    <text evidence="2">The sequence shown here is derived from an EMBL/GenBank/DDBJ whole genome shotgun (WGS) entry which is preliminary data.</text>
</comment>
<reference evidence="2 3" key="1">
    <citation type="submission" date="2018-01" db="EMBL/GenBank/DDBJ databases">
        <title>Genomic Encyclopedia of Type Strains, Phase III (KMG-III): the genomes of soil and plant-associated and newly described type strains.</title>
        <authorList>
            <person name="Whitman W."/>
        </authorList>
    </citation>
    <scope>NUCLEOTIDE SEQUENCE [LARGE SCALE GENOMIC DNA]</scope>
    <source>
        <strain evidence="2 3">1131</strain>
    </source>
</reference>
<dbReference type="OrthoDB" id="9806381at2"/>
<dbReference type="Proteomes" id="UP000236919">
    <property type="component" value="Unassembled WGS sequence"/>
</dbReference>
<feature type="domain" description="Carrier" evidence="1">
    <location>
        <begin position="25"/>
        <end position="107"/>
    </location>
</feature>
<name>A0A2S4M2P8_9HYPH</name>
<dbReference type="EMBL" id="PQFZ01000013">
    <property type="protein sequence ID" value="POR48984.1"/>
    <property type="molecule type" value="Genomic_DNA"/>
</dbReference>
<evidence type="ECO:0000259" key="1">
    <source>
        <dbReference type="PROSITE" id="PS50075"/>
    </source>
</evidence>
<proteinExistence type="predicted"/>